<evidence type="ECO:0000313" key="2">
    <source>
        <dbReference type="Proteomes" id="UP000005723"/>
    </source>
</evidence>
<keyword evidence="2" id="KW-1185">Reference proteome</keyword>
<dbReference type="HOGENOM" id="CLU_2920195_0_0_6"/>
<sequence>MLFLSLFKSFAVKPDSNNACSVIATRYSSNNPKQYTAIVAKKTGQQAGGGGWLIAQHINVR</sequence>
<comment type="caution">
    <text evidence="1">The sequence shown here is derived from an EMBL/GenBank/DDBJ whole genome shotgun (WGS) entry which is preliminary data.</text>
</comment>
<dbReference type="Proteomes" id="UP000005723">
    <property type="component" value="Unassembled WGS sequence"/>
</dbReference>
<proteinExistence type="predicted"/>
<dbReference type="AlphaFoldDB" id="D4E0Z0"/>
<gene>
    <name evidence="1" type="ORF">HMPREF0758_2022</name>
</gene>
<protein>
    <submittedName>
        <fullName evidence="1">Uncharacterized protein</fullName>
    </submittedName>
</protein>
<evidence type="ECO:0000313" key="1">
    <source>
        <dbReference type="EMBL" id="EFE96593.1"/>
    </source>
</evidence>
<accession>D4E0Z0</accession>
<organism evidence="1 2">
    <name type="scientific">Serratia odorifera DSM 4582</name>
    <dbReference type="NCBI Taxonomy" id="667129"/>
    <lineage>
        <taxon>Bacteria</taxon>
        <taxon>Pseudomonadati</taxon>
        <taxon>Pseudomonadota</taxon>
        <taxon>Gammaproteobacteria</taxon>
        <taxon>Enterobacterales</taxon>
        <taxon>Yersiniaceae</taxon>
        <taxon>Serratia</taxon>
    </lineage>
</organism>
<reference evidence="1 2" key="1">
    <citation type="submission" date="2010-01" db="EMBL/GenBank/DDBJ databases">
        <authorList>
            <person name="Muzny D."/>
            <person name="Qin X."/>
            <person name="Deng J."/>
            <person name="Jiang H."/>
            <person name="Liu Y."/>
            <person name="Qu J."/>
            <person name="Song X.-Z."/>
            <person name="Zhang L."/>
            <person name="Thornton R."/>
            <person name="Coyle M."/>
            <person name="Francisco L."/>
            <person name="Jackson L."/>
            <person name="Javaid M."/>
            <person name="Korchina V."/>
            <person name="Kovar C."/>
            <person name="Mata R."/>
            <person name="Mathew T."/>
            <person name="Ngo R."/>
            <person name="Nguyen L."/>
            <person name="Nguyen N."/>
            <person name="Okwuonu G."/>
            <person name="Ongeri F."/>
            <person name="Pham C."/>
            <person name="Simmons D."/>
            <person name="Wilczek-Boney K."/>
            <person name="Hale W."/>
            <person name="Jakkamsetti A."/>
            <person name="Pham P."/>
            <person name="Ruth R."/>
            <person name="San Lucas F."/>
            <person name="Warren J."/>
            <person name="Zhang J."/>
            <person name="Zhao Z."/>
            <person name="Zhou C."/>
            <person name="Zhu D."/>
            <person name="Lee S."/>
            <person name="Bess C."/>
            <person name="Blankenburg K."/>
            <person name="Forbes L."/>
            <person name="Fu Q."/>
            <person name="Gubbala S."/>
            <person name="Hirani K."/>
            <person name="Jayaseelan J.C."/>
            <person name="Lara F."/>
            <person name="Munidasa M."/>
            <person name="Palculict T."/>
            <person name="Patil S."/>
            <person name="Pu L.-L."/>
            <person name="Saada N."/>
            <person name="Tang L."/>
            <person name="Weissenberger G."/>
            <person name="Zhu Y."/>
            <person name="Hemphill L."/>
            <person name="Shang Y."/>
            <person name="Youmans B."/>
            <person name="Ayvaz T."/>
            <person name="Ross M."/>
            <person name="Santibanez J."/>
            <person name="Aqrawi P."/>
            <person name="Gross S."/>
            <person name="Joshi V."/>
            <person name="Fowler G."/>
            <person name="Nazareth L."/>
            <person name="Reid J."/>
            <person name="Worley K."/>
            <person name="Petrosino J."/>
            <person name="Highlander S."/>
            <person name="Gibbs R."/>
        </authorList>
    </citation>
    <scope>NUCLEOTIDE SEQUENCE [LARGE SCALE GENOMIC DNA]</scope>
    <source>
        <strain evidence="1 2">DSM 4582</strain>
    </source>
</reference>
<dbReference type="EMBL" id="ADBY01000032">
    <property type="protein sequence ID" value="EFE96593.1"/>
    <property type="molecule type" value="Genomic_DNA"/>
</dbReference>
<name>D4E0Z0_SEROD</name>